<sequence length="126" mass="13916">MSAPAAAEDGASAEGAKNELPKLPPPSQSSNTTKTYQIGEKINLGDTMGPLVINEDGTSSYINNWAEMTEQERKNVIRVLGRRNRIRMANLTSDESFLSAEEKQALEEKREQRRLTNPMAPLDSPN</sequence>
<evidence type="ECO:0000256" key="1">
    <source>
        <dbReference type="SAM" id="MobiDB-lite"/>
    </source>
</evidence>
<feature type="region of interest" description="Disordered" evidence="1">
    <location>
        <begin position="97"/>
        <end position="126"/>
    </location>
</feature>
<dbReference type="PANTHER" id="PTHR39474:SF1">
    <property type="entry name" value="FUNGAL SPECIFIC TRANSCRIPTION FACTOR"/>
    <property type="match status" value="1"/>
</dbReference>
<proteinExistence type="predicted"/>
<feature type="region of interest" description="Disordered" evidence="1">
    <location>
        <begin position="1"/>
        <end position="38"/>
    </location>
</feature>
<dbReference type="AlphaFoldDB" id="A0A7S3ZE01"/>
<evidence type="ECO:0000313" key="2">
    <source>
        <dbReference type="EMBL" id="CAE0680065.1"/>
    </source>
</evidence>
<feature type="compositionally biased region" description="Low complexity" evidence="1">
    <location>
        <begin position="1"/>
        <end position="15"/>
    </location>
</feature>
<protein>
    <submittedName>
        <fullName evidence="2">Uncharacterized protein</fullName>
    </submittedName>
</protein>
<organism evidence="2">
    <name type="scientific">Lotharella globosa</name>
    <dbReference type="NCBI Taxonomy" id="91324"/>
    <lineage>
        <taxon>Eukaryota</taxon>
        <taxon>Sar</taxon>
        <taxon>Rhizaria</taxon>
        <taxon>Cercozoa</taxon>
        <taxon>Chlorarachniophyceae</taxon>
        <taxon>Lotharella</taxon>
    </lineage>
</organism>
<feature type="compositionally biased region" description="Basic and acidic residues" evidence="1">
    <location>
        <begin position="100"/>
        <end position="114"/>
    </location>
</feature>
<dbReference type="PANTHER" id="PTHR39474">
    <property type="entry name" value="UNNAMED PRODUCT"/>
    <property type="match status" value="1"/>
</dbReference>
<reference evidence="2" key="1">
    <citation type="submission" date="2021-01" db="EMBL/GenBank/DDBJ databases">
        <authorList>
            <person name="Corre E."/>
            <person name="Pelletier E."/>
            <person name="Niang G."/>
            <person name="Scheremetjew M."/>
            <person name="Finn R."/>
            <person name="Kale V."/>
            <person name="Holt S."/>
            <person name="Cochrane G."/>
            <person name="Meng A."/>
            <person name="Brown T."/>
            <person name="Cohen L."/>
        </authorList>
    </citation>
    <scope>NUCLEOTIDE SEQUENCE</scope>
    <source>
        <strain evidence="2">CCCM811</strain>
    </source>
</reference>
<name>A0A7S3ZE01_9EUKA</name>
<gene>
    <name evidence="2" type="ORF">LGLO00237_LOCUS31851</name>
</gene>
<accession>A0A7S3ZE01</accession>
<dbReference type="EMBL" id="HBIV01045409">
    <property type="protein sequence ID" value="CAE0680065.1"/>
    <property type="molecule type" value="Transcribed_RNA"/>
</dbReference>